<feature type="domain" description="CHK kinase-like" evidence="1">
    <location>
        <begin position="189"/>
        <end position="391"/>
    </location>
</feature>
<dbReference type="EMBL" id="CAJVCH010125833">
    <property type="protein sequence ID" value="CAG7725705.1"/>
    <property type="molecule type" value="Genomic_DNA"/>
</dbReference>
<evidence type="ECO:0000313" key="2">
    <source>
        <dbReference type="EMBL" id="CAG7725705.1"/>
    </source>
</evidence>
<keyword evidence="3" id="KW-1185">Reference proteome</keyword>
<dbReference type="InterPro" id="IPR015897">
    <property type="entry name" value="CHK_kinase-like"/>
</dbReference>
<sequence>MCLTSIENQGQILQLITYICLFYSTVDSCVGNNNNTVPVLPQRNSLTLPCTAESSKVSKIPNKMEVLNDPGSPETYKEILKRKGINSQVKEVQIKIPSLVGDQFASQCKVVKVIFSDENLPPLDFFVKVAAANKEFADQMSDVLMFEKESLYFSTLLPEIQEFLEAQPGYDGFLKGLVPKCYYSSDQFIVFENLLSDGYVMLNKIDRHDLHTTKLVLKQLARFHGGTITFLQSIGEEKFLNKYSLVASKSVWSEEGEIVNGTWTQNAVDGAIKILSSKPTLGSDKALNFFKKFEKRGFLRLCSQYRYDNQACSLSINHGDVWNGNLMFQRNTETKKPETCLLIDLQTIHLGSPALDLVFYIFGAVDSELRWKQWRSLLRIYYDDLEDVVTQKLGKKLKFSFEDLVSDFCSKSETGFFFGMYAIFGFEALSDAGDVVNSGGNAMENLSIAISSYLDKVMEQKGTIFSEKIVRAYEEFLDISAGKSI</sequence>
<dbReference type="InterPro" id="IPR004119">
    <property type="entry name" value="EcKL"/>
</dbReference>
<evidence type="ECO:0000313" key="3">
    <source>
        <dbReference type="Proteomes" id="UP000708208"/>
    </source>
</evidence>
<gene>
    <name evidence="2" type="ORF">AFUS01_LOCUS14652</name>
</gene>
<dbReference type="PANTHER" id="PTHR11012">
    <property type="entry name" value="PROTEIN KINASE-LIKE DOMAIN-CONTAINING"/>
    <property type="match status" value="1"/>
</dbReference>
<dbReference type="SMART" id="SM00587">
    <property type="entry name" value="CHK"/>
    <property type="match status" value="1"/>
</dbReference>
<comment type="caution">
    <text evidence="2">The sequence shown here is derived from an EMBL/GenBank/DDBJ whole genome shotgun (WGS) entry which is preliminary data.</text>
</comment>
<reference evidence="2" key="1">
    <citation type="submission" date="2021-06" db="EMBL/GenBank/DDBJ databases">
        <authorList>
            <person name="Hodson N. C."/>
            <person name="Mongue J. A."/>
            <person name="Jaron S. K."/>
        </authorList>
    </citation>
    <scope>NUCLEOTIDE SEQUENCE</scope>
</reference>
<dbReference type="Proteomes" id="UP000708208">
    <property type="component" value="Unassembled WGS sequence"/>
</dbReference>
<protein>
    <recommendedName>
        <fullName evidence="1">CHK kinase-like domain-containing protein</fullName>
    </recommendedName>
</protein>
<proteinExistence type="predicted"/>
<dbReference type="OrthoDB" id="8250698at2759"/>
<dbReference type="PANTHER" id="PTHR11012:SF30">
    <property type="entry name" value="PROTEIN KINASE-LIKE DOMAIN-CONTAINING"/>
    <property type="match status" value="1"/>
</dbReference>
<dbReference type="AlphaFoldDB" id="A0A8J2P5Z1"/>
<evidence type="ECO:0000259" key="1">
    <source>
        <dbReference type="SMART" id="SM00587"/>
    </source>
</evidence>
<organism evidence="2 3">
    <name type="scientific">Allacma fusca</name>
    <dbReference type="NCBI Taxonomy" id="39272"/>
    <lineage>
        <taxon>Eukaryota</taxon>
        <taxon>Metazoa</taxon>
        <taxon>Ecdysozoa</taxon>
        <taxon>Arthropoda</taxon>
        <taxon>Hexapoda</taxon>
        <taxon>Collembola</taxon>
        <taxon>Symphypleona</taxon>
        <taxon>Sminthuridae</taxon>
        <taxon>Allacma</taxon>
    </lineage>
</organism>
<dbReference type="Pfam" id="PF02958">
    <property type="entry name" value="EcKL"/>
    <property type="match status" value="1"/>
</dbReference>
<accession>A0A8J2P5Z1</accession>
<name>A0A8J2P5Z1_9HEXA</name>